<accession>A0A818EK40</accession>
<dbReference type="PANTHER" id="PTHR12436:SF4">
    <property type="entry name" value="LEUKOCYTE RECEPTOR CLUSTER MEMBER 8"/>
    <property type="match status" value="1"/>
</dbReference>
<evidence type="ECO:0000259" key="3">
    <source>
        <dbReference type="Pfam" id="PF03399"/>
    </source>
</evidence>
<dbReference type="Pfam" id="PF03399">
    <property type="entry name" value="SAC3_GANP"/>
    <property type="match status" value="1"/>
</dbReference>
<dbReference type="Proteomes" id="UP000663865">
    <property type="component" value="Unassembled WGS sequence"/>
</dbReference>
<dbReference type="EMBL" id="CAJNYV010002170">
    <property type="protein sequence ID" value="CAF3460419.1"/>
    <property type="molecule type" value="Genomic_DNA"/>
</dbReference>
<feature type="domain" description="SAC3/GANP/THP3 conserved" evidence="3">
    <location>
        <begin position="56"/>
        <end position="268"/>
    </location>
</feature>
<gene>
    <name evidence="4" type="ORF">KIK155_LOCUS13057</name>
</gene>
<feature type="transmembrane region" description="Helical" evidence="2">
    <location>
        <begin position="569"/>
        <end position="593"/>
    </location>
</feature>
<dbReference type="InterPro" id="IPR005062">
    <property type="entry name" value="SAC3/GANP/THP3_conserved"/>
</dbReference>
<reference evidence="4" key="1">
    <citation type="submission" date="2021-02" db="EMBL/GenBank/DDBJ databases">
        <authorList>
            <person name="Nowell W R."/>
        </authorList>
    </citation>
    <scope>NUCLEOTIDE SEQUENCE</scope>
</reference>
<keyword evidence="2" id="KW-0472">Membrane</keyword>
<keyword evidence="2" id="KW-1133">Transmembrane helix</keyword>
<evidence type="ECO:0000313" key="4">
    <source>
        <dbReference type="EMBL" id="CAF3460419.1"/>
    </source>
</evidence>
<dbReference type="PANTHER" id="PTHR12436">
    <property type="entry name" value="80 KDA MCM3-ASSOCIATED PROTEIN"/>
    <property type="match status" value="1"/>
</dbReference>
<dbReference type="InterPro" id="IPR036397">
    <property type="entry name" value="RNaseH_sf"/>
</dbReference>
<dbReference type="InterPro" id="IPR045107">
    <property type="entry name" value="SAC3/GANP/THP3"/>
</dbReference>
<dbReference type="GO" id="GO:0005634">
    <property type="term" value="C:nucleus"/>
    <property type="evidence" value="ECO:0007669"/>
    <property type="project" value="TreeGrafter"/>
</dbReference>
<dbReference type="Gene3D" id="3.30.420.10">
    <property type="entry name" value="Ribonuclease H-like superfamily/Ribonuclease H"/>
    <property type="match status" value="1"/>
</dbReference>
<dbReference type="GO" id="GO:0003676">
    <property type="term" value="F:nucleic acid binding"/>
    <property type="evidence" value="ECO:0007669"/>
    <property type="project" value="InterPro"/>
</dbReference>
<dbReference type="AlphaFoldDB" id="A0A818EK40"/>
<name>A0A818EK40_9BILA</name>
<comment type="caution">
    <text evidence="4">The sequence shown here is derived from an EMBL/GenBank/DDBJ whole genome shotgun (WGS) entry which is preliminary data.</text>
</comment>
<organism evidence="4 5">
    <name type="scientific">Rotaria socialis</name>
    <dbReference type="NCBI Taxonomy" id="392032"/>
    <lineage>
        <taxon>Eukaryota</taxon>
        <taxon>Metazoa</taxon>
        <taxon>Spiralia</taxon>
        <taxon>Gnathifera</taxon>
        <taxon>Rotifera</taxon>
        <taxon>Eurotatoria</taxon>
        <taxon>Bdelloidea</taxon>
        <taxon>Philodinida</taxon>
        <taxon>Philodinidae</taxon>
        <taxon>Rotaria</taxon>
    </lineage>
</organism>
<keyword evidence="2" id="KW-0812">Transmembrane</keyword>
<proteinExistence type="predicted"/>
<evidence type="ECO:0000256" key="1">
    <source>
        <dbReference type="SAM" id="MobiDB-lite"/>
    </source>
</evidence>
<evidence type="ECO:0000313" key="5">
    <source>
        <dbReference type="Proteomes" id="UP000663865"/>
    </source>
</evidence>
<dbReference type="Gene3D" id="1.25.40.990">
    <property type="match status" value="1"/>
</dbReference>
<evidence type="ECO:0000256" key="2">
    <source>
        <dbReference type="SAM" id="Phobius"/>
    </source>
</evidence>
<sequence length="1028" mass="119080">MQPSFSSKDSESEERKRLERRQNRFAKESTTEINKSTKSVNKPNDILIGTCEELEKNYLRLTSAPNPSTIRPLAILEQAFPFVLNKYQLNNDWSYISSQLKSIRQDLIVQSIRNDFALLVYEENARLALEMGDRDQFVQCQTQVETLYDSGCNRTHLMEFLSYRLLYSLLLGDCQRVNRTLIDIHEEKLSSRKSNDIDIVLDFCSSFRRKNYTQLFILYKSLPRRACCVVNFFIDIYRKQMIQIFIWGFTPTLPIDIVTTMLAYNSNEIYWLKLELNSTETEGIFHCSSPVELHKQRAKLTVSIERPIVTPPAFQLQTEQVNSTTIRIHVIPNGYIGVNRINCHWDDKKKYAQVVDLIIGEKPGPIQLKKSCEAYDRRYVQCTLLAPIVARATQNKFTPTYEFVEQNTENYYNIKQVTVNITDENELAVNFIPFDKSRIPKKAFMRVNISLRPFGSENYTFEIAPIHLTKVDFRVENISADQVTLMIDHNRIGTISERLCTGHVTLVDNTKQLIGVQDIPETSSQMISINRLRPSTNYKICLHCFYERTDESFTKEICRSITTKEASQFVLWLVGSVFGIGGFILIVILCIVFKKICKKTDIPKPEIPIHKPPVHCFLPSESDDGTDEIGSFLDPKYQHIESLLNDITDSNIATPNTVDPRRIETQFTCAGSIPKSAYDHKINTGFPKMKSKDLQKVVLSKYQKGDTSKQIYHDLNGGLGLRTIERWCQMIRRSGTITLSKPPGGPRLVRTRENIQKVKNRLRRKKKVSARKISMELDMSERSVRRIMKNDLGLYPYKKVIEPLLSDDQKLKRKQFANWVRTNFRKEDTLKILFSDEKMFDIDGVYNTQNDRVWAVDRADADKNGGTQQKRKFPQKVMVWLGACSKGLTPLVILDEGTVDHTVYIEKVLPVALKYANQFFGSDWVFQQDGAKPHSHHLSQKWCRDNFPTFIEKDRWPPNSPDLNPLDYSIWDQLVNNINWNKVYSKTTLIKELKLSVKKISESVVFEGCACWAYRLYRLYQNDGSYLR</sequence>
<feature type="compositionally biased region" description="Basic and acidic residues" evidence="1">
    <location>
        <begin position="8"/>
        <end position="30"/>
    </location>
</feature>
<protein>
    <recommendedName>
        <fullName evidence="3">SAC3/GANP/THP3 conserved domain-containing protein</fullName>
    </recommendedName>
</protein>
<feature type="region of interest" description="Disordered" evidence="1">
    <location>
        <begin position="1"/>
        <end position="39"/>
    </location>
</feature>